<keyword evidence="1" id="KW-0812">Transmembrane</keyword>
<feature type="transmembrane region" description="Helical" evidence="1">
    <location>
        <begin position="220"/>
        <end position="237"/>
    </location>
</feature>
<feature type="transmembrane region" description="Helical" evidence="1">
    <location>
        <begin position="23"/>
        <end position="43"/>
    </location>
</feature>
<dbReference type="Proteomes" id="UP001061958">
    <property type="component" value="Chloroplast Pltd"/>
</dbReference>
<keyword evidence="3" id="KW-0934">Plastid</keyword>
<dbReference type="InterPro" id="IPR005804">
    <property type="entry name" value="FA_desaturase_dom"/>
</dbReference>
<reference evidence="3" key="1">
    <citation type="journal article" date="2022" name="Proc. Natl. Acad. Sci. U.S.A.">
        <title>Life cycle and functional genomics of the unicellular red alga Galdieria for elucidating algal and plant evolution and industrial use.</title>
        <authorList>
            <person name="Hirooka S."/>
            <person name="Itabashi T."/>
            <person name="Ichinose T.M."/>
            <person name="Onuma R."/>
            <person name="Fujiwara T."/>
            <person name="Yamashita S."/>
            <person name="Jong L.W."/>
            <person name="Tomita R."/>
            <person name="Iwane A.H."/>
            <person name="Miyagishima S.Y."/>
        </authorList>
    </citation>
    <scope>NUCLEOTIDE SEQUENCE</scope>
    <source>
        <strain evidence="3">NBRC 102759</strain>
    </source>
</reference>
<dbReference type="GO" id="GO:0016020">
    <property type="term" value="C:membrane"/>
    <property type="evidence" value="ECO:0007669"/>
    <property type="project" value="TreeGrafter"/>
</dbReference>
<dbReference type="Pfam" id="PF00487">
    <property type="entry name" value="FA_desaturase"/>
    <property type="match status" value="1"/>
</dbReference>
<feature type="transmembrane region" description="Helical" evidence="1">
    <location>
        <begin position="78"/>
        <end position="98"/>
    </location>
</feature>
<sequence>MKSIAYPNSSLLGPPRSVLNPTFFIFFIAIFSMSCSIISYLYFKINIYACFIINIISLHLAGTVIHEASHKTAHVNTNFNKILGHLSALMLGFSFPVFTRVHLQHHAHVNDPNNDPDHFVSKGGPLWLIAARFFYHEIYFIQKKLWRDNEFFEWLINRSLIAFIIITAYYFHLIMFLLNCWFCPALVIGFLLGLFFDYLPHKPFLYRNRWKNARIYESKILNWLILGQNYHLIHHLWPSLPWYKYQEAYKIAFYALKSHKAPTTLDLFSNFSLLSFLYDLFYGFNFNINTYRPR</sequence>
<dbReference type="PANTHER" id="PTHR19353">
    <property type="entry name" value="FATTY ACID DESATURASE 2"/>
    <property type="match status" value="1"/>
</dbReference>
<dbReference type="GO" id="GO:0008610">
    <property type="term" value="P:lipid biosynthetic process"/>
    <property type="evidence" value="ECO:0007669"/>
    <property type="project" value="UniProtKB-ARBA"/>
</dbReference>
<dbReference type="PANTHER" id="PTHR19353:SF19">
    <property type="entry name" value="DELTA(5) FATTY ACID DESATURASE C-RELATED"/>
    <property type="match status" value="1"/>
</dbReference>
<organism evidence="3 4">
    <name type="scientific">Galdieria partita</name>
    <dbReference type="NCBI Taxonomy" id="83374"/>
    <lineage>
        <taxon>Eukaryota</taxon>
        <taxon>Rhodophyta</taxon>
        <taxon>Bangiophyceae</taxon>
        <taxon>Galdieriales</taxon>
        <taxon>Galdieriaceae</taxon>
        <taxon>Galdieria</taxon>
    </lineage>
</organism>
<dbReference type="PROSITE" id="PS51257">
    <property type="entry name" value="PROKAR_LIPOPROTEIN"/>
    <property type="match status" value="1"/>
</dbReference>
<dbReference type="GO" id="GO:0016717">
    <property type="term" value="F:oxidoreductase activity, acting on paired donors, with oxidation of a pair of donors resulting in the reduction of molecular oxygen to two molecules of water"/>
    <property type="evidence" value="ECO:0007669"/>
    <property type="project" value="TreeGrafter"/>
</dbReference>
<protein>
    <submittedName>
        <fullName evidence="3">Beta-carotene hydroxylase</fullName>
    </submittedName>
</protein>
<feature type="domain" description="Fatty acid desaturase" evidence="2">
    <location>
        <begin position="50"/>
        <end position="262"/>
    </location>
</feature>
<feature type="transmembrane region" description="Helical" evidence="1">
    <location>
        <begin position="48"/>
        <end position="66"/>
    </location>
</feature>
<dbReference type="AlphaFoldDB" id="A0A9C7F497"/>
<dbReference type="OrthoDB" id="414189at2759"/>
<name>A0A9C7F497_9RHOD</name>
<evidence type="ECO:0000313" key="4">
    <source>
        <dbReference type="Proteomes" id="UP001061958"/>
    </source>
</evidence>
<evidence type="ECO:0000256" key="1">
    <source>
        <dbReference type="SAM" id="Phobius"/>
    </source>
</evidence>
<feature type="transmembrane region" description="Helical" evidence="1">
    <location>
        <begin position="267"/>
        <end position="288"/>
    </location>
</feature>
<keyword evidence="1" id="KW-1133">Transmembrane helix</keyword>
<keyword evidence="4" id="KW-1185">Reference proteome</keyword>
<feature type="transmembrane region" description="Helical" evidence="1">
    <location>
        <begin position="176"/>
        <end position="199"/>
    </location>
</feature>
<dbReference type="InterPro" id="IPR012171">
    <property type="entry name" value="Fatty_acid_desaturase"/>
</dbReference>
<evidence type="ECO:0000313" key="3">
    <source>
        <dbReference type="EMBL" id="BDE17646.1"/>
    </source>
</evidence>
<keyword evidence="3" id="KW-0150">Chloroplast</keyword>
<proteinExistence type="predicted"/>
<geneLocation type="chloroplast" evidence="3"/>
<evidence type="ECO:0000259" key="2">
    <source>
        <dbReference type="Pfam" id="PF00487"/>
    </source>
</evidence>
<dbReference type="EMBL" id="AP025529">
    <property type="protein sequence ID" value="BDE17646.1"/>
    <property type="molecule type" value="Genomic_DNA"/>
</dbReference>
<keyword evidence="1" id="KW-0472">Membrane</keyword>
<gene>
    <name evidence="3" type="primary">desA</name>
    <name evidence="3" type="ORF">GpartN1_CHLp140</name>
</gene>
<accession>A0A9C7F497</accession>
<feature type="transmembrane region" description="Helical" evidence="1">
    <location>
        <begin position="151"/>
        <end position="170"/>
    </location>
</feature>